<sequence length="376" mass="39869">MKPIYPLILCAIFGLSACSQPEADNTQASTPDAAMRVNVVAVGKQTATPTLHLTGTVAAKEDVAVGTALSGLKILEVNADVGQRVEKGQVLARLDSVNVQAALRQSEMALAKARSNLNARQAEWREAQATFNRYRPLANEGAVTPQELDQQRLRLESAQANVQAARAEIAQLQSQLTDSRHQRAKAEITAPVSGIISQRAAEAGALTGSDALFHIIQDGEMELAANATADELSVLKTGMPAKVRVRGQHEPLSGSIRLISPQMDSGTRLGTVRIALEKQPALQNGAYGEAEVQLPTQESAAALPVQAVSFADDGQAFVMLVGADNRVKRQAVNIGRQNAEWVEIVSGVNAGARVVRNAAAFVSDGDLIIPVTEPQK</sequence>
<protein>
    <submittedName>
        <fullName evidence="7">Efflux transporter, RND family, MFP subunit</fullName>
    </submittedName>
</protein>
<organism evidence="7 8">
    <name type="scientific">Kingella denitrificans ATCC 33394</name>
    <dbReference type="NCBI Taxonomy" id="888741"/>
    <lineage>
        <taxon>Bacteria</taxon>
        <taxon>Pseudomonadati</taxon>
        <taxon>Pseudomonadota</taxon>
        <taxon>Betaproteobacteria</taxon>
        <taxon>Neisseriales</taxon>
        <taxon>Neisseriaceae</taxon>
        <taxon>Kingella</taxon>
    </lineage>
</organism>
<comment type="caution">
    <text evidence="7">The sequence shown here is derived from an EMBL/GenBank/DDBJ whole genome shotgun (WGS) entry which is preliminary data.</text>
</comment>
<dbReference type="NCBIfam" id="TIGR01730">
    <property type="entry name" value="RND_mfp"/>
    <property type="match status" value="1"/>
</dbReference>
<evidence type="ECO:0000259" key="6">
    <source>
        <dbReference type="Pfam" id="PF25989"/>
    </source>
</evidence>
<reference evidence="7 8" key="1">
    <citation type="submission" date="2011-01" db="EMBL/GenBank/DDBJ databases">
        <authorList>
            <person name="Muzny D."/>
            <person name="Qin X."/>
            <person name="Deng J."/>
            <person name="Jiang H."/>
            <person name="Liu Y."/>
            <person name="Qu J."/>
            <person name="Song X.-Z."/>
            <person name="Zhang L."/>
            <person name="Thornton R."/>
            <person name="Coyle M."/>
            <person name="Francisco L."/>
            <person name="Jackson L."/>
            <person name="Javaid M."/>
            <person name="Korchina V."/>
            <person name="Kovar C."/>
            <person name="Mata R."/>
            <person name="Mathew T."/>
            <person name="Ngo R."/>
            <person name="Nguyen L."/>
            <person name="Nguyen N."/>
            <person name="Okwuonu G."/>
            <person name="Ongeri F."/>
            <person name="Pham C."/>
            <person name="Simmons D."/>
            <person name="Wilczek-Boney K."/>
            <person name="Hale W."/>
            <person name="Jakkamsetti A."/>
            <person name="Pham P."/>
            <person name="Ruth R."/>
            <person name="San Lucas F."/>
            <person name="Warren J."/>
            <person name="Zhang J."/>
            <person name="Zhao Z."/>
            <person name="Zhou C."/>
            <person name="Zhu D."/>
            <person name="Lee S."/>
            <person name="Bess C."/>
            <person name="Blankenburg K."/>
            <person name="Forbes L."/>
            <person name="Fu Q."/>
            <person name="Gubbala S."/>
            <person name="Hirani K."/>
            <person name="Jayaseelan J.C."/>
            <person name="Lara F."/>
            <person name="Munidasa M."/>
            <person name="Palculict T."/>
            <person name="Patil S."/>
            <person name="Pu L.-L."/>
            <person name="Saada N."/>
            <person name="Tang L."/>
            <person name="Weissenberger G."/>
            <person name="Zhu Y."/>
            <person name="Hemphill L."/>
            <person name="Shang Y."/>
            <person name="Youmans B."/>
            <person name="Ayvaz T."/>
            <person name="Ross M."/>
            <person name="Santibanez J."/>
            <person name="Aqrawi P."/>
            <person name="Gross S."/>
            <person name="Joshi V."/>
            <person name="Fowler G."/>
            <person name="Nazareth L."/>
            <person name="Reid J."/>
            <person name="Worley K."/>
            <person name="Petrosino J."/>
            <person name="Highlander S."/>
            <person name="Gibbs R."/>
        </authorList>
    </citation>
    <scope>NUCLEOTIDE SEQUENCE [LARGE SCALE GENOMIC DNA]</scope>
    <source>
        <strain evidence="7 8">ATCC 33394</strain>
    </source>
</reference>
<gene>
    <name evidence="7" type="primary">acrA</name>
    <name evidence="7" type="ORF">HMPREF9098_0205</name>
</gene>
<accession>F0EWH1</accession>
<evidence type="ECO:0000259" key="5">
    <source>
        <dbReference type="Pfam" id="PF25917"/>
    </source>
</evidence>
<evidence type="ECO:0000259" key="4">
    <source>
        <dbReference type="Pfam" id="PF25876"/>
    </source>
</evidence>
<evidence type="ECO:0000256" key="3">
    <source>
        <dbReference type="SAM" id="SignalP"/>
    </source>
</evidence>
<evidence type="ECO:0000256" key="1">
    <source>
        <dbReference type="ARBA" id="ARBA00009477"/>
    </source>
</evidence>
<dbReference type="RefSeq" id="WP_003781076.1">
    <property type="nucleotide sequence ID" value="NZ_GL870929.1"/>
</dbReference>
<feature type="domain" description="YknX-like C-terminal permuted SH3-like" evidence="6">
    <location>
        <begin position="301"/>
        <end position="366"/>
    </location>
</feature>
<proteinExistence type="inferred from homology"/>
<name>F0EWH1_9NEIS</name>
<dbReference type="GO" id="GO:0015562">
    <property type="term" value="F:efflux transmembrane transporter activity"/>
    <property type="evidence" value="ECO:0007669"/>
    <property type="project" value="TreeGrafter"/>
</dbReference>
<dbReference type="Gene3D" id="2.40.50.100">
    <property type="match status" value="1"/>
</dbReference>
<dbReference type="InterPro" id="IPR058624">
    <property type="entry name" value="MdtA-like_HH"/>
</dbReference>
<evidence type="ECO:0000313" key="8">
    <source>
        <dbReference type="Proteomes" id="UP000004088"/>
    </source>
</evidence>
<dbReference type="Pfam" id="PF25876">
    <property type="entry name" value="HH_MFP_RND"/>
    <property type="match status" value="1"/>
</dbReference>
<evidence type="ECO:0000256" key="2">
    <source>
        <dbReference type="SAM" id="Coils"/>
    </source>
</evidence>
<comment type="similarity">
    <text evidence="1">Belongs to the membrane fusion protein (MFP) (TC 8.A.1) family.</text>
</comment>
<dbReference type="EMBL" id="AEWV01000005">
    <property type="protein sequence ID" value="EGC18399.1"/>
    <property type="molecule type" value="Genomic_DNA"/>
</dbReference>
<evidence type="ECO:0000313" key="7">
    <source>
        <dbReference type="EMBL" id="EGC18399.1"/>
    </source>
</evidence>
<dbReference type="PROSITE" id="PS51257">
    <property type="entry name" value="PROKAR_LIPOPROTEIN"/>
    <property type="match status" value="1"/>
</dbReference>
<dbReference type="Gene3D" id="2.40.420.20">
    <property type="match status" value="1"/>
</dbReference>
<feature type="domain" description="Multidrug resistance protein MdtA-like barrel-sandwich hybrid" evidence="5">
    <location>
        <begin position="63"/>
        <end position="207"/>
    </location>
</feature>
<keyword evidence="8" id="KW-1185">Reference proteome</keyword>
<feature type="coiled-coil region" evidence="2">
    <location>
        <begin position="148"/>
        <end position="189"/>
    </location>
</feature>
<dbReference type="Pfam" id="PF25917">
    <property type="entry name" value="BSH_RND"/>
    <property type="match status" value="1"/>
</dbReference>
<dbReference type="AlphaFoldDB" id="F0EWH1"/>
<dbReference type="SUPFAM" id="SSF111369">
    <property type="entry name" value="HlyD-like secretion proteins"/>
    <property type="match status" value="1"/>
</dbReference>
<dbReference type="PANTHER" id="PTHR30469">
    <property type="entry name" value="MULTIDRUG RESISTANCE PROTEIN MDTA"/>
    <property type="match status" value="1"/>
</dbReference>
<keyword evidence="3" id="KW-0732">Signal</keyword>
<dbReference type="InterPro" id="IPR058637">
    <property type="entry name" value="YknX-like_C"/>
</dbReference>
<dbReference type="InterPro" id="IPR006143">
    <property type="entry name" value="RND_pump_MFP"/>
</dbReference>
<dbReference type="Proteomes" id="UP000004088">
    <property type="component" value="Unassembled WGS sequence"/>
</dbReference>
<dbReference type="GO" id="GO:1990281">
    <property type="term" value="C:efflux pump complex"/>
    <property type="evidence" value="ECO:0007669"/>
    <property type="project" value="TreeGrafter"/>
</dbReference>
<feature type="chain" id="PRO_5003251828" evidence="3">
    <location>
        <begin position="24"/>
        <end position="376"/>
    </location>
</feature>
<feature type="signal peptide" evidence="3">
    <location>
        <begin position="1"/>
        <end position="23"/>
    </location>
</feature>
<dbReference type="Gene3D" id="1.10.287.470">
    <property type="entry name" value="Helix hairpin bin"/>
    <property type="match status" value="1"/>
</dbReference>
<feature type="domain" description="Multidrug resistance protein MdtA-like alpha-helical hairpin" evidence="4">
    <location>
        <begin position="110"/>
        <end position="177"/>
    </location>
</feature>
<dbReference type="HOGENOM" id="CLU_018816_1_3_4"/>
<dbReference type="PANTHER" id="PTHR30469:SF15">
    <property type="entry name" value="HLYD FAMILY OF SECRETION PROTEINS"/>
    <property type="match status" value="1"/>
</dbReference>
<dbReference type="InterPro" id="IPR058625">
    <property type="entry name" value="MdtA-like_BSH"/>
</dbReference>
<dbReference type="STRING" id="888741.HMPREF9098_0205"/>
<dbReference type="Pfam" id="PF25989">
    <property type="entry name" value="YknX_C"/>
    <property type="match status" value="1"/>
</dbReference>
<dbReference type="Gene3D" id="2.40.30.170">
    <property type="match status" value="1"/>
</dbReference>
<keyword evidence="2" id="KW-0175">Coiled coil</keyword>